<dbReference type="Proteomes" id="UP000269945">
    <property type="component" value="Unassembled WGS sequence"/>
</dbReference>
<organism evidence="1 2">
    <name type="scientific">Gulo gulo</name>
    <name type="common">Wolverine</name>
    <name type="synonym">Gluton</name>
    <dbReference type="NCBI Taxonomy" id="48420"/>
    <lineage>
        <taxon>Eukaryota</taxon>
        <taxon>Metazoa</taxon>
        <taxon>Chordata</taxon>
        <taxon>Craniata</taxon>
        <taxon>Vertebrata</taxon>
        <taxon>Euteleostomi</taxon>
        <taxon>Mammalia</taxon>
        <taxon>Eutheria</taxon>
        <taxon>Laurasiatheria</taxon>
        <taxon>Carnivora</taxon>
        <taxon>Caniformia</taxon>
        <taxon>Musteloidea</taxon>
        <taxon>Mustelidae</taxon>
        <taxon>Guloninae</taxon>
        <taxon>Gulo</taxon>
    </lineage>
</organism>
<accession>A0A9X9M5L2</accession>
<proteinExistence type="predicted"/>
<dbReference type="EMBL" id="CYRY02043124">
    <property type="protein sequence ID" value="VCX37297.1"/>
    <property type="molecule type" value="Genomic_DNA"/>
</dbReference>
<evidence type="ECO:0000313" key="2">
    <source>
        <dbReference type="Proteomes" id="UP000269945"/>
    </source>
</evidence>
<reference evidence="1 2" key="1">
    <citation type="submission" date="2018-10" db="EMBL/GenBank/DDBJ databases">
        <authorList>
            <person name="Ekblom R."/>
            <person name="Jareborg N."/>
        </authorList>
    </citation>
    <scope>NUCLEOTIDE SEQUENCE [LARGE SCALE GENOMIC DNA]</scope>
    <source>
        <tissue evidence="1">Muscle</tissue>
    </source>
</reference>
<feature type="non-terminal residue" evidence="1">
    <location>
        <position position="57"/>
    </location>
</feature>
<name>A0A9X9M5L2_GULGU</name>
<evidence type="ECO:0000313" key="1">
    <source>
        <dbReference type="EMBL" id="VCX37297.1"/>
    </source>
</evidence>
<comment type="caution">
    <text evidence="1">The sequence shown here is derived from an EMBL/GenBank/DDBJ whole genome shotgun (WGS) entry which is preliminary data.</text>
</comment>
<sequence length="57" mass="6207">MASFHRADRGEAGEAGAERDWIQGEDRLLRVGADARALLLTRGDPGQLTCHVLRHPG</sequence>
<keyword evidence="2" id="KW-1185">Reference proteome</keyword>
<protein>
    <submittedName>
        <fullName evidence="1">Uncharacterized protein</fullName>
    </submittedName>
</protein>
<dbReference type="AlphaFoldDB" id="A0A9X9M5L2"/>
<gene>
    <name evidence="1" type="ORF">BN2614_LOCUS3</name>
</gene>